<geneLocation type="plasmid" evidence="2">
    <name>pRSPA02</name>
</geneLocation>
<dbReference type="InterPro" id="IPR036597">
    <property type="entry name" value="Fido-like_dom_sf"/>
</dbReference>
<dbReference type="Gene3D" id="1.10.3290.10">
    <property type="entry name" value="Fido-like domain"/>
    <property type="match status" value="1"/>
</dbReference>
<name>A4X0B0_CERS5</name>
<dbReference type="InterPro" id="IPR036388">
    <property type="entry name" value="WH-like_DNA-bd_sf"/>
</dbReference>
<dbReference type="BioCyc" id="RSPH349102:G1G8M-4358-MONOMER"/>
<evidence type="ECO:0000313" key="2">
    <source>
        <dbReference type="EMBL" id="ABP73074.1"/>
    </source>
</evidence>
<keyword evidence="2" id="KW-0614">Plasmid</keyword>
<dbReference type="Gene3D" id="1.10.10.10">
    <property type="entry name" value="Winged helix-like DNA-binding domain superfamily/Winged helix DNA-binding domain"/>
    <property type="match status" value="1"/>
</dbReference>
<dbReference type="KEGG" id="rsq:Rsph17025_4224"/>
<sequence>MKDLKDLILKFLSEAESDVSLTEIQEKLRVSQPSLNRRSLQRAVLELVKAGQISRHGAGPATKYRSSNPERKDEQDAIPLSAAAKRQLAYLALPLIKRTPVTYRDELLFKYVPNKDFYLSNEIRTQLHDMGRTGPDDRPAGTHLRDVLGRLLIDLSWASSKLEGNRYTLLDTKRLIEEGKLAEGTDRIEAVMILNHKAAIEMIAEEPDHVGIDRRTFLNLHALLADGLMRDEEAVGRLRRRPVDITGSVYTPTAVPQRIDDCFIRVLATAREISDPRPLPSGLSQPTMQIRLQGSQNAQVVPFDEIPDVGDHRFIPARTSGPRSATRMQIPHKGWPDVMERPTGCPGIRTLA</sequence>
<dbReference type="HOGENOM" id="CLU_787280_0_0_5"/>
<reference evidence="2" key="1">
    <citation type="submission" date="2007-04" db="EMBL/GenBank/DDBJ databases">
        <title>Complete sequence of plasmid pRSPA02 of Rhodobacter sphaeroides ATCC 17025.</title>
        <authorList>
            <consortium name="US DOE Joint Genome Institute"/>
            <person name="Copeland A."/>
            <person name="Lucas S."/>
            <person name="Lapidus A."/>
            <person name="Barry K."/>
            <person name="Detter J.C."/>
            <person name="Glavina del Rio T."/>
            <person name="Hammon N."/>
            <person name="Israni S."/>
            <person name="Dalin E."/>
            <person name="Tice H."/>
            <person name="Pitluck S."/>
            <person name="Chertkov O."/>
            <person name="Brettin T."/>
            <person name="Bruce D."/>
            <person name="Han C."/>
            <person name="Schmutz J."/>
            <person name="Larimer F."/>
            <person name="Land M."/>
            <person name="Hauser L."/>
            <person name="Kyrpides N."/>
            <person name="Kim E."/>
            <person name="Richardson P."/>
            <person name="Mackenzie C."/>
            <person name="Choudhary M."/>
            <person name="Donohue T.J."/>
            <person name="Kaplan S."/>
        </authorList>
    </citation>
    <scope>NUCLEOTIDE SEQUENCE [LARGE SCALE GENOMIC DNA]</scope>
    <source>
        <strain evidence="2">ATCC 17025</strain>
        <plasmid evidence="2">pRSPA02</plasmid>
    </source>
</reference>
<evidence type="ECO:0008006" key="3">
    <source>
        <dbReference type="Google" id="ProtNLM"/>
    </source>
</evidence>
<accession>A4X0B0</accession>
<feature type="region of interest" description="Disordered" evidence="1">
    <location>
        <begin position="56"/>
        <end position="75"/>
    </location>
</feature>
<dbReference type="EMBL" id="CP000663">
    <property type="protein sequence ID" value="ABP73074.1"/>
    <property type="molecule type" value="Genomic_DNA"/>
</dbReference>
<evidence type="ECO:0000256" key="1">
    <source>
        <dbReference type="SAM" id="MobiDB-lite"/>
    </source>
</evidence>
<proteinExistence type="predicted"/>
<organism evidence="2">
    <name type="scientific">Cereibacter sphaeroides (strain ATCC 17025 / ATH 2.4.3)</name>
    <name type="common">Rhodobacter sphaeroides</name>
    <dbReference type="NCBI Taxonomy" id="349102"/>
    <lineage>
        <taxon>Bacteria</taxon>
        <taxon>Pseudomonadati</taxon>
        <taxon>Pseudomonadota</taxon>
        <taxon>Alphaproteobacteria</taxon>
        <taxon>Rhodobacterales</taxon>
        <taxon>Paracoccaceae</taxon>
        <taxon>Cereibacter</taxon>
    </lineage>
</organism>
<gene>
    <name evidence="2" type="ordered locus">Rsph17025_4224</name>
</gene>
<protein>
    <recommendedName>
        <fullName evidence="3">Cell filamentation protein Fic</fullName>
    </recommendedName>
</protein>
<dbReference type="AlphaFoldDB" id="A4X0B0"/>